<dbReference type="PANTHER" id="PTHR46796">
    <property type="entry name" value="HTH-TYPE TRANSCRIPTIONAL ACTIVATOR RHAS-RELATED"/>
    <property type="match status" value="1"/>
</dbReference>
<protein>
    <recommendedName>
        <fullName evidence="4">HTH araC/xylS-type domain-containing protein</fullName>
    </recommendedName>
</protein>
<gene>
    <name evidence="5" type="ORF">NRB56_39890</name>
</gene>
<dbReference type="InterPro" id="IPR050204">
    <property type="entry name" value="AraC_XylS_family_regulators"/>
</dbReference>
<dbReference type="PROSITE" id="PS01124">
    <property type="entry name" value="HTH_ARAC_FAMILY_2"/>
    <property type="match status" value="1"/>
</dbReference>
<dbReference type="SMART" id="SM00342">
    <property type="entry name" value="HTH_ARAC"/>
    <property type="match status" value="1"/>
</dbReference>
<dbReference type="EMBL" id="WEGI01000008">
    <property type="protein sequence ID" value="MQY28405.1"/>
    <property type="molecule type" value="Genomic_DNA"/>
</dbReference>
<dbReference type="InterPro" id="IPR018060">
    <property type="entry name" value="HTH_AraC"/>
</dbReference>
<reference evidence="5 6" key="1">
    <citation type="submission" date="2019-10" db="EMBL/GenBank/DDBJ databases">
        <title>Nocardia macrotermitis sp. nov. and Nocardia aurantia sp. nov., isolated from the gut of fungus growing-termite Macrotermes natalensis.</title>
        <authorList>
            <person name="Benndorf R."/>
            <person name="Schwitalla J."/>
            <person name="Martin K."/>
            <person name="De Beer W."/>
            <person name="Kaster A.-K."/>
            <person name="Vollmers J."/>
            <person name="Poulsen M."/>
            <person name="Beemelmanns C."/>
        </authorList>
    </citation>
    <scope>NUCLEOTIDE SEQUENCE [LARGE SCALE GENOMIC DNA]</scope>
    <source>
        <strain evidence="5 6">RB56</strain>
    </source>
</reference>
<dbReference type="Proteomes" id="UP000431401">
    <property type="component" value="Unassembled WGS sequence"/>
</dbReference>
<name>A0A7K0DRL0_9NOCA</name>
<keyword evidence="2" id="KW-0238">DNA-binding</keyword>
<feature type="domain" description="HTH araC/xylS-type" evidence="4">
    <location>
        <begin position="163"/>
        <end position="263"/>
    </location>
</feature>
<dbReference type="OrthoDB" id="2559672at2"/>
<evidence type="ECO:0000256" key="3">
    <source>
        <dbReference type="ARBA" id="ARBA00023163"/>
    </source>
</evidence>
<evidence type="ECO:0000313" key="5">
    <source>
        <dbReference type="EMBL" id="MQY28405.1"/>
    </source>
</evidence>
<evidence type="ECO:0000259" key="4">
    <source>
        <dbReference type="PROSITE" id="PS01124"/>
    </source>
</evidence>
<proteinExistence type="predicted"/>
<dbReference type="PANTHER" id="PTHR46796:SF15">
    <property type="entry name" value="BLL1074 PROTEIN"/>
    <property type="match status" value="1"/>
</dbReference>
<comment type="caution">
    <text evidence="5">The sequence shown here is derived from an EMBL/GenBank/DDBJ whole genome shotgun (WGS) entry which is preliminary data.</text>
</comment>
<keyword evidence="3" id="KW-0804">Transcription</keyword>
<dbReference type="GO" id="GO:0043565">
    <property type="term" value="F:sequence-specific DNA binding"/>
    <property type="evidence" value="ECO:0007669"/>
    <property type="project" value="InterPro"/>
</dbReference>
<evidence type="ECO:0000256" key="1">
    <source>
        <dbReference type="ARBA" id="ARBA00023015"/>
    </source>
</evidence>
<dbReference type="AlphaFoldDB" id="A0A7K0DRL0"/>
<dbReference type="GO" id="GO:0003700">
    <property type="term" value="F:DNA-binding transcription factor activity"/>
    <property type="evidence" value="ECO:0007669"/>
    <property type="project" value="InterPro"/>
</dbReference>
<sequence length="284" mass="30131">MRAVVAIPGVAAEVQVAVPAWGSPAGVSMAGFRGRADHSVEMRMVPYPALTVFIDFGSAGLILDAGGASRRGSAVVGLAPGTLRAECGREADCLQIRLSPVVAHTMLGDGADSSGAVLSLEDLWGREAGRIQERLHAAKSWDERFGLAAEVLTRRSAAGRAVDPEIGFVWRRMVANRGRVRVERLADEVGWSRKRLWARFGAQIGLTPKRAANLIRFDHVAHRLAAGHSAAAVAVESGFADQSHLHRDAMAFAGLTPAGVAGAPWLAVDDVAWSATIPGRARRR</sequence>
<dbReference type="RefSeq" id="WP_153344288.1">
    <property type="nucleotide sequence ID" value="NZ_WEGI01000008.1"/>
</dbReference>
<keyword evidence="1" id="KW-0805">Transcription regulation</keyword>
<accession>A0A7K0DRL0</accession>
<keyword evidence="6" id="KW-1185">Reference proteome</keyword>
<organism evidence="5 6">
    <name type="scientific">Nocardia aurantia</name>
    <dbReference type="NCBI Taxonomy" id="2585199"/>
    <lineage>
        <taxon>Bacteria</taxon>
        <taxon>Bacillati</taxon>
        <taxon>Actinomycetota</taxon>
        <taxon>Actinomycetes</taxon>
        <taxon>Mycobacteriales</taxon>
        <taxon>Nocardiaceae</taxon>
        <taxon>Nocardia</taxon>
    </lineage>
</organism>
<dbReference type="Gene3D" id="1.10.10.60">
    <property type="entry name" value="Homeodomain-like"/>
    <property type="match status" value="1"/>
</dbReference>
<evidence type="ECO:0000313" key="6">
    <source>
        <dbReference type="Proteomes" id="UP000431401"/>
    </source>
</evidence>
<evidence type="ECO:0000256" key="2">
    <source>
        <dbReference type="ARBA" id="ARBA00023125"/>
    </source>
</evidence>
<dbReference type="Pfam" id="PF12833">
    <property type="entry name" value="HTH_18"/>
    <property type="match status" value="1"/>
</dbReference>